<dbReference type="InterPro" id="IPR038721">
    <property type="entry name" value="IS701-like_DDE_dom"/>
</dbReference>
<evidence type="ECO:0000259" key="1">
    <source>
        <dbReference type="Pfam" id="PF13546"/>
    </source>
</evidence>
<organism evidence="2 3">
    <name type="scientific">Streptomyces viridiviolaceus</name>
    <dbReference type="NCBI Taxonomy" id="68282"/>
    <lineage>
        <taxon>Bacteria</taxon>
        <taxon>Bacillati</taxon>
        <taxon>Actinomycetota</taxon>
        <taxon>Actinomycetes</taxon>
        <taxon>Kitasatosporales</taxon>
        <taxon>Streptomycetaceae</taxon>
        <taxon>Streptomyces</taxon>
    </lineage>
</organism>
<accession>A0ABW2EDK8</accession>
<dbReference type="EMBL" id="JBHSYM010000098">
    <property type="protein sequence ID" value="MFC7017432.1"/>
    <property type="molecule type" value="Genomic_DNA"/>
</dbReference>
<dbReference type="Pfam" id="PF13546">
    <property type="entry name" value="DDE_5"/>
    <property type="match status" value="1"/>
</dbReference>
<dbReference type="PANTHER" id="PTHR33627">
    <property type="entry name" value="TRANSPOSASE"/>
    <property type="match status" value="1"/>
</dbReference>
<sequence>WNPDDIRDDLQEYVADKLGENDGVLIIDDTGFIKKGITSAGVQRQYSGTAGRTENCQIGVFAAYASVKGRALVDRELYLPKTWTEDRERCRAAKVPNEREFATKGELARHIVLRSLASPLPIAWVTADAAYGQESRFRRLLEQSGVGYVLAVPKSQFTVGCPRIEGLFAQAPAEAWERISCGDGAKGPRAYHWAAVRLPAVAEFDYQGEVPHRMRWALARR</sequence>
<protein>
    <submittedName>
        <fullName evidence="2">IS701 family transposase</fullName>
    </submittedName>
</protein>
<dbReference type="PANTHER" id="PTHR33627:SF1">
    <property type="entry name" value="TRANSPOSASE"/>
    <property type="match status" value="1"/>
</dbReference>
<dbReference type="InterPro" id="IPR012337">
    <property type="entry name" value="RNaseH-like_sf"/>
</dbReference>
<feature type="non-terminal residue" evidence="2">
    <location>
        <position position="1"/>
    </location>
</feature>
<name>A0ABW2EDK8_9ACTN</name>
<dbReference type="Proteomes" id="UP001596409">
    <property type="component" value="Unassembled WGS sequence"/>
</dbReference>
<gene>
    <name evidence="2" type="ORF">ACFQMH_38265</name>
</gene>
<proteinExistence type="predicted"/>
<dbReference type="SUPFAM" id="SSF53098">
    <property type="entry name" value="Ribonuclease H-like"/>
    <property type="match status" value="1"/>
</dbReference>
<keyword evidence="3" id="KW-1185">Reference proteome</keyword>
<feature type="domain" description="Transposase IS701-like DDE" evidence="1">
    <location>
        <begin position="1"/>
        <end position="156"/>
    </location>
</feature>
<evidence type="ECO:0000313" key="2">
    <source>
        <dbReference type="EMBL" id="MFC7017432.1"/>
    </source>
</evidence>
<evidence type="ECO:0000313" key="3">
    <source>
        <dbReference type="Proteomes" id="UP001596409"/>
    </source>
</evidence>
<dbReference type="RefSeq" id="WP_385870442.1">
    <property type="nucleotide sequence ID" value="NZ_JBHSYM010000098.1"/>
</dbReference>
<dbReference type="InterPro" id="IPR039365">
    <property type="entry name" value="IS701-like"/>
</dbReference>
<dbReference type="NCBIfam" id="NF033540">
    <property type="entry name" value="transpos_IS701"/>
    <property type="match status" value="1"/>
</dbReference>
<comment type="caution">
    <text evidence="2">The sequence shown here is derived from an EMBL/GenBank/DDBJ whole genome shotgun (WGS) entry which is preliminary data.</text>
</comment>
<reference evidence="3" key="1">
    <citation type="journal article" date="2019" name="Int. J. Syst. Evol. Microbiol.">
        <title>The Global Catalogue of Microorganisms (GCM) 10K type strain sequencing project: providing services to taxonomists for standard genome sequencing and annotation.</title>
        <authorList>
            <consortium name="The Broad Institute Genomics Platform"/>
            <consortium name="The Broad Institute Genome Sequencing Center for Infectious Disease"/>
            <person name="Wu L."/>
            <person name="Ma J."/>
        </authorList>
    </citation>
    <scope>NUCLEOTIDE SEQUENCE [LARGE SCALE GENOMIC DNA]</scope>
    <source>
        <strain evidence="3">JCM 4855</strain>
    </source>
</reference>
<feature type="non-terminal residue" evidence="2">
    <location>
        <position position="221"/>
    </location>
</feature>